<protein>
    <submittedName>
        <fullName evidence="2">Uncharacterized protein</fullName>
    </submittedName>
</protein>
<evidence type="ECO:0000313" key="3">
    <source>
        <dbReference type="Proteomes" id="UP000198914"/>
    </source>
</evidence>
<proteinExistence type="predicted"/>
<dbReference type="AlphaFoldDB" id="A0A1H3LSA4"/>
<accession>A0A1H3LSA4</accession>
<dbReference type="InterPro" id="IPR045519">
    <property type="entry name" value="DUF6476"/>
</dbReference>
<keyword evidence="1" id="KW-1133">Transmembrane helix</keyword>
<keyword evidence="1" id="KW-0472">Membrane</keyword>
<name>A0A1H3LSA4_9RHOB</name>
<organism evidence="2 3">
    <name type="scientific">Jannaschia faecimaris</name>
    <dbReference type="NCBI Taxonomy" id="1244108"/>
    <lineage>
        <taxon>Bacteria</taxon>
        <taxon>Pseudomonadati</taxon>
        <taxon>Pseudomonadota</taxon>
        <taxon>Alphaproteobacteria</taxon>
        <taxon>Rhodobacterales</taxon>
        <taxon>Roseobacteraceae</taxon>
        <taxon>Jannaschia</taxon>
    </lineage>
</organism>
<sequence length="108" mass="11689">MTKATTFEEFGVSDMDENPGLPPDLRFLKTLVTILTGVMIIGLITVVGLLVTRLPGAAVTLPDQLEIPEGARVVAVTQSASYWLATTEDDRVLIFAPDGTFRRDLALN</sequence>
<keyword evidence="1" id="KW-0812">Transmembrane</keyword>
<reference evidence="3" key="1">
    <citation type="submission" date="2016-10" db="EMBL/GenBank/DDBJ databases">
        <authorList>
            <person name="Varghese N."/>
            <person name="Submissions S."/>
        </authorList>
    </citation>
    <scope>NUCLEOTIDE SEQUENCE [LARGE SCALE GENOMIC DNA]</scope>
    <source>
        <strain evidence="3">DSM 100420</strain>
    </source>
</reference>
<keyword evidence="3" id="KW-1185">Reference proteome</keyword>
<dbReference type="EMBL" id="FNPX01000002">
    <property type="protein sequence ID" value="SDY67427.1"/>
    <property type="molecule type" value="Genomic_DNA"/>
</dbReference>
<feature type="transmembrane region" description="Helical" evidence="1">
    <location>
        <begin position="31"/>
        <end position="51"/>
    </location>
</feature>
<dbReference type="STRING" id="1244108.SAMN05444004_102301"/>
<evidence type="ECO:0000256" key="1">
    <source>
        <dbReference type="SAM" id="Phobius"/>
    </source>
</evidence>
<dbReference type="Proteomes" id="UP000198914">
    <property type="component" value="Unassembled WGS sequence"/>
</dbReference>
<evidence type="ECO:0000313" key="2">
    <source>
        <dbReference type="EMBL" id="SDY67427.1"/>
    </source>
</evidence>
<gene>
    <name evidence="2" type="ORF">SAMN05444004_102301</name>
</gene>
<dbReference type="Pfam" id="PF20082">
    <property type="entry name" value="DUF6476"/>
    <property type="match status" value="1"/>
</dbReference>